<dbReference type="SUPFAM" id="SSF52540">
    <property type="entry name" value="P-loop containing nucleoside triphosphate hydrolases"/>
    <property type="match status" value="1"/>
</dbReference>
<dbReference type="InterPro" id="IPR027417">
    <property type="entry name" value="P-loop_NTPase"/>
</dbReference>
<organism evidence="2 3">
    <name type="scientific">Streptomyces phage Wakanda</name>
    <dbReference type="NCBI Taxonomy" id="2713267"/>
    <lineage>
        <taxon>Viruses</taxon>
        <taxon>Duplodnaviria</taxon>
        <taxon>Heunggongvirae</taxon>
        <taxon>Uroviricota</taxon>
        <taxon>Caudoviricetes</taxon>
        <taxon>Stanwilliamsviridae</taxon>
        <taxon>Loccivirinae</taxon>
        <taxon>Wakandavirus</taxon>
        <taxon>Wakandavirus wakanda</taxon>
    </lineage>
</organism>
<gene>
    <name evidence="2" type="primary">184</name>
    <name evidence="2" type="ORF">SEA_WAKANDA_184</name>
</gene>
<dbReference type="RefSeq" id="YP_010652236.1">
    <property type="nucleotide sequence ID" value="NC_070785.1"/>
</dbReference>
<dbReference type="Gene3D" id="3.40.50.1000">
    <property type="entry name" value="HAD superfamily/HAD-like"/>
    <property type="match status" value="1"/>
</dbReference>
<evidence type="ECO:0000259" key="1">
    <source>
        <dbReference type="Pfam" id="PF25109"/>
    </source>
</evidence>
<proteinExistence type="predicted"/>
<sequence length="290" mass="32921">MLELILTRGIPASGKSTFAKAWVLAGKNRVRINRDDIRMQLFNKEFGVNEDAVTAVEDAMVEAALKAGNSVIVDDCNIMKRYINRLAAIGHRYGAQVMVKQFDIPVETALERNAQRDRVVPESVIRDMHKRLNNWLGGYVENPLAIEKYVPVPGKRKAILVDIDGTLAKMVNRGPFEWHRVEEDEPVDTIIDIVDTECSNGTQIIVMSGRDGSCRAHTERWLDKHGIFHDALFMRAAGDMRKDSIVKLELFNEHIRNEYDVKYVLDDRDQVVDMWRALGLTCLQVAPGDF</sequence>
<protein>
    <submittedName>
        <fullName evidence="2">Polynucleotide kinase</fullName>
    </submittedName>
</protein>
<keyword evidence="3" id="KW-1185">Reference proteome</keyword>
<dbReference type="SUPFAM" id="SSF56784">
    <property type="entry name" value="HAD-like"/>
    <property type="match status" value="1"/>
</dbReference>
<keyword evidence="2" id="KW-0808">Transferase</keyword>
<dbReference type="GO" id="GO:0016301">
    <property type="term" value="F:kinase activity"/>
    <property type="evidence" value="ECO:0007669"/>
    <property type="project" value="UniProtKB-KW"/>
</dbReference>
<dbReference type="KEGG" id="vg:77928020"/>
<dbReference type="InterPro" id="IPR023214">
    <property type="entry name" value="HAD_sf"/>
</dbReference>
<dbReference type="Pfam" id="PF25109">
    <property type="entry name" value="HAD_PNKP"/>
    <property type="match status" value="1"/>
</dbReference>
<dbReference type="Pfam" id="PF13671">
    <property type="entry name" value="AAA_33"/>
    <property type="match status" value="1"/>
</dbReference>
<dbReference type="InterPro" id="IPR056782">
    <property type="entry name" value="HAD_PNKP"/>
</dbReference>
<dbReference type="Proteomes" id="UP000501266">
    <property type="component" value="Segment"/>
</dbReference>
<dbReference type="GeneID" id="77928020"/>
<keyword evidence="2" id="KW-0418">Kinase</keyword>
<dbReference type="EMBL" id="MT024865">
    <property type="protein sequence ID" value="QIN94145.1"/>
    <property type="molecule type" value="Genomic_DNA"/>
</dbReference>
<name>A0A6G8R1R1_9CAUD</name>
<accession>A0A6G8R1R1</accession>
<evidence type="ECO:0000313" key="2">
    <source>
        <dbReference type="EMBL" id="QIN94145.1"/>
    </source>
</evidence>
<reference evidence="2 3" key="1">
    <citation type="submission" date="2020-02" db="EMBL/GenBank/DDBJ databases">
        <authorList>
            <person name="Bullock J.N."/>
            <person name="Barnes M.L."/>
            <person name="Kankolongo K.M."/>
            <person name="Dejene B.A."/>
            <person name="Lindsay P.E."/>
            <person name="Bhuiyan S."/>
            <person name="Nayek S."/>
            <person name="Hughes L.E."/>
            <person name="Garlena R.A."/>
            <person name="Russell D.A."/>
            <person name="Pope W.H."/>
            <person name="Jacobs-Sera D."/>
            <person name="Hatfull G.F."/>
        </authorList>
    </citation>
    <scope>NUCLEOTIDE SEQUENCE [LARGE SCALE GENOMIC DNA]</scope>
</reference>
<dbReference type="Gene3D" id="3.40.50.300">
    <property type="entry name" value="P-loop containing nucleotide triphosphate hydrolases"/>
    <property type="match status" value="1"/>
</dbReference>
<feature type="domain" description="Polynucleotide kinase PNKP phosphatase" evidence="1">
    <location>
        <begin position="157"/>
        <end position="290"/>
    </location>
</feature>
<evidence type="ECO:0000313" key="3">
    <source>
        <dbReference type="Proteomes" id="UP000501266"/>
    </source>
</evidence>
<dbReference type="InterPro" id="IPR036412">
    <property type="entry name" value="HAD-like_sf"/>
</dbReference>